<dbReference type="PANTHER" id="PTHR31987:SF11">
    <property type="entry name" value="DUF2433 DOMAIN-CONTAINING PROTEIN"/>
    <property type="match status" value="1"/>
</dbReference>
<proteinExistence type="predicted"/>
<dbReference type="Pfam" id="PF00076">
    <property type="entry name" value="RRM_1"/>
    <property type="match status" value="1"/>
</dbReference>
<feature type="compositionally biased region" description="Polar residues" evidence="2">
    <location>
        <begin position="483"/>
        <end position="511"/>
    </location>
</feature>
<sequence length="754" mass="83286">MTEYAPTEPQRFPRQAYAFNSQVVQNWDTPNMPAQEMQSYEPTDSSNSVNNWVMNGNPSYAAQGNAYQTNGIPPGYGASVSEQPSINHINVHRNISNSIGISVNTANLPVGSANVISTDAGKIICVADVRGNISQLNHLAKQTGAMAVIHSGDFGFYENNSLERISDRTLRHLVTYSTIISTQQRNKLLHNSTSPEELRRTIKESPTPLLSEFPLFMKGEKTLDVPVYTVWGACEDVTVLEKFRMGHYKVNNLYILDEANTYSIDVGGVSLRLFGLGGAVVQHKLFDNGEGISTIAGGHGTMWTTILQIGELVDTAQKHFDPTETRVLVTHASPGREGLLAQLSVVLRADFTISAGLHFRYGISYNEFSVQVDQANFCNKLETSRKSFYEMWESVKSQVEGYIDENQKVLLHNALTVVEKVPSINREREEPSFKNMWNFNLPDAAFGWLLLDIKDGRVSAETKAQGFNFSYRRAPPTHPITGAPQSTQIGAPTSPSPMNLQTRRTQSQWQPSPALVPQPHISAGPSPILVPQRSSSPTQITSPNELNSNSWKQYNESSSPTNEVSTSQKILETNNDTSERDSSKLAGSDTSNSSQEDTITSNTISNNDTANTNLSENIINNNQINGTVDGGGTWADQTQHESNWPKSDINESNQDHINNNTNSEEGSTVPQNRNQYNNRRGNIKSPFSTYVGNLTPPVTEDELRAIFEKADCQIERVRLMFDQQHGGQRSFAYVDFSDAASQEKAILLSGQGVP</sequence>
<evidence type="ECO:0000313" key="4">
    <source>
        <dbReference type="EMBL" id="CAI2168934.1"/>
    </source>
</evidence>
<feature type="region of interest" description="Disordered" evidence="2">
    <location>
        <begin position="630"/>
        <end position="688"/>
    </location>
</feature>
<dbReference type="PROSITE" id="PS50102">
    <property type="entry name" value="RRM"/>
    <property type="match status" value="1"/>
</dbReference>
<feature type="domain" description="RRM" evidence="3">
    <location>
        <begin position="687"/>
        <end position="754"/>
    </location>
</feature>
<keyword evidence="5" id="KW-1185">Reference proteome</keyword>
<dbReference type="Proteomes" id="UP001153678">
    <property type="component" value="Unassembled WGS sequence"/>
</dbReference>
<dbReference type="SUPFAM" id="SSF54928">
    <property type="entry name" value="RNA-binding domain, RBD"/>
    <property type="match status" value="1"/>
</dbReference>
<dbReference type="InterPro" id="IPR018829">
    <property type="entry name" value="DUF2433"/>
</dbReference>
<dbReference type="PANTHER" id="PTHR31987">
    <property type="entry name" value="GLUTAMINASE A-RELATED"/>
    <property type="match status" value="1"/>
</dbReference>
<dbReference type="GO" id="GO:0003723">
    <property type="term" value="F:RNA binding"/>
    <property type="evidence" value="ECO:0007669"/>
    <property type="project" value="UniProtKB-UniRule"/>
</dbReference>
<dbReference type="InterPro" id="IPR000504">
    <property type="entry name" value="RRM_dom"/>
</dbReference>
<dbReference type="InterPro" id="IPR029052">
    <property type="entry name" value="Metallo-depent_PP-like"/>
</dbReference>
<name>A0A9W4WKQ7_9GLOM</name>
<dbReference type="Pfam" id="PF10360">
    <property type="entry name" value="DUF2433"/>
    <property type="match status" value="1"/>
</dbReference>
<gene>
    <name evidence="4" type="ORF">FWILDA_LOCUS3829</name>
</gene>
<dbReference type="OrthoDB" id="3918848at2759"/>
<evidence type="ECO:0000256" key="2">
    <source>
        <dbReference type="SAM" id="MobiDB-lite"/>
    </source>
</evidence>
<reference evidence="4" key="1">
    <citation type="submission" date="2022-08" db="EMBL/GenBank/DDBJ databases">
        <authorList>
            <person name="Kallberg Y."/>
            <person name="Tangrot J."/>
            <person name="Rosling A."/>
        </authorList>
    </citation>
    <scope>NUCLEOTIDE SEQUENCE</scope>
    <source>
        <strain evidence="4">Wild A</strain>
    </source>
</reference>
<dbReference type="InterPro" id="IPR035979">
    <property type="entry name" value="RBD_domain_sf"/>
</dbReference>
<feature type="compositionally biased region" description="Polar residues" evidence="2">
    <location>
        <begin position="532"/>
        <end position="576"/>
    </location>
</feature>
<accession>A0A9W4WKQ7</accession>
<evidence type="ECO:0000256" key="1">
    <source>
        <dbReference type="PROSITE-ProRule" id="PRU00176"/>
    </source>
</evidence>
<dbReference type="EMBL" id="CAMKVN010000536">
    <property type="protein sequence ID" value="CAI2168934.1"/>
    <property type="molecule type" value="Genomic_DNA"/>
</dbReference>
<dbReference type="SUPFAM" id="SSF56300">
    <property type="entry name" value="Metallo-dependent phosphatases"/>
    <property type="match status" value="1"/>
</dbReference>
<comment type="caution">
    <text evidence="4">The sequence shown here is derived from an EMBL/GenBank/DDBJ whole genome shotgun (WGS) entry which is preliminary data.</text>
</comment>
<feature type="compositionally biased region" description="Low complexity" evidence="2">
    <location>
        <begin position="597"/>
        <end position="608"/>
    </location>
</feature>
<organism evidence="4 5">
    <name type="scientific">Funneliformis geosporum</name>
    <dbReference type="NCBI Taxonomy" id="1117311"/>
    <lineage>
        <taxon>Eukaryota</taxon>
        <taxon>Fungi</taxon>
        <taxon>Fungi incertae sedis</taxon>
        <taxon>Mucoromycota</taxon>
        <taxon>Glomeromycotina</taxon>
        <taxon>Glomeromycetes</taxon>
        <taxon>Glomerales</taxon>
        <taxon>Glomeraceae</taxon>
        <taxon>Funneliformis</taxon>
    </lineage>
</organism>
<dbReference type="Gene3D" id="3.30.70.330">
    <property type="match status" value="1"/>
</dbReference>
<feature type="region of interest" description="Disordered" evidence="2">
    <location>
        <begin position="469"/>
        <end position="608"/>
    </location>
</feature>
<feature type="compositionally biased region" description="Polar residues" evidence="2">
    <location>
        <begin position="635"/>
        <end position="670"/>
    </location>
</feature>
<protein>
    <submittedName>
        <fullName evidence="4">3630_t:CDS:1</fullName>
    </submittedName>
</protein>
<feature type="compositionally biased region" description="Low complexity" evidence="2">
    <location>
        <begin position="671"/>
        <end position="680"/>
    </location>
</feature>
<evidence type="ECO:0000313" key="5">
    <source>
        <dbReference type="Proteomes" id="UP001153678"/>
    </source>
</evidence>
<keyword evidence="1" id="KW-0694">RNA-binding</keyword>
<evidence type="ECO:0000259" key="3">
    <source>
        <dbReference type="PROSITE" id="PS50102"/>
    </source>
</evidence>
<dbReference type="SMART" id="SM00360">
    <property type="entry name" value="RRM"/>
    <property type="match status" value="1"/>
</dbReference>
<dbReference type="InterPro" id="IPR012677">
    <property type="entry name" value="Nucleotide-bd_a/b_plait_sf"/>
</dbReference>
<dbReference type="AlphaFoldDB" id="A0A9W4WKQ7"/>
<dbReference type="InterPro" id="IPR052743">
    <property type="entry name" value="Glutaminase_GtaA"/>
</dbReference>